<dbReference type="STRING" id="74557.A0A1V9YJC0"/>
<dbReference type="InterPro" id="IPR036770">
    <property type="entry name" value="Ankyrin_rpt-contain_sf"/>
</dbReference>
<reference evidence="4 5" key="1">
    <citation type="journal article" date="2014" name="Genome Biol. Evol.">
        <title>The secreted proteins of Achlya hypogyna and Thraustotheca clavata identify the ancestral oomycete secretome and reveal gene acquisitions by horizontal gene transfer.</title>
        <authorList>
            <person name="Misner I."/>
            <person name="Blouin N."/>
            <person name="Leonard G."/>
            <person name="Richards T.A."/>
            <person name="Lane C.E."/>
        </authorList>
    </citation>
    <scope>NUCLEOTIDE SEQUENCE [LARGE SCALE GENOMIC DNA]</scope>
    <source>
        <strain evidence="4 5">ATCC 34112</strain>
    </source>
</reference>
<gene>
    <name evidence="4" type="ORF">THRCLA_23003</name>
</gene>
<dbReference type="SMART" id="SM00248">
    <property type="entry name" value="ANK"/>
    <property type="match status" value="1"/>
</dbReference>
<dbReference type="Gene3D" id="1.25.40.20">
    <property type="entry name" value="Ankyrin repeat-containing domain"/>
    <property type="match status" value="1"/>
</dbReference>
<dbReference type="EMBL" id="JNBS01003632">
    <property type="protein sequence ID" value="OQR85821.1"/>
    <property type="molecule type" value="Genomic_DNA"/>
</dbReference>
<dbReference type="Pfam" id="PF12796">
    <property type="entry name" value="Ank_2"/>
    <property type="match status" value="1"/>
</dbReference>
<dbReference type="PROSITE" id="PS50297">
    <property type="entry name" value="ANK_REP_REGION"/>
    <property type="match status" value="1"/>
</dbReference>
<dbReference type="PROSITE" id="PS50088">
    <property type="entry name" value="ANK_REPEAT"/>
    <property type="match status" value="1"/>
</dbReference>
<proteinExistence type="predicted"/>
<dbReference type="OrthoDB" id="93059at2759"/>
<comment type="caution">
    <text evidence="4">The sequence shown here is derived from an EMBL/GenBank/DDBJ whole genome shotgun (WGS) entry which is preliminary data.</text>
</comment>
<keyword evidence="1" id="KW-0677">Repeat</keyword>
<dbReference type="PANTHER" id="PTHR24171">
    <property type="entry name" value="ANKYRIN REPEAT DOMAIN-CONTAINING PROTEIN 39-RELATED"/>
    <property type="match status" value="1"/>
</dbReference>
<feature type="repeat" description="ANK" evidence="3">
    <location>
        <begin position="28"/>
        <end position="60"/>
    </location>
</feature>
<organism evidence="4 5">
    <name type="scientific">Thraustotheca clavata</name>
    <dbReference type="NCBI Taxonomy" id="74557"/>
    <lineage>
        <taxon>Eukaryota</taxon>
        <taxon>Sar</taxon>
        <taxon>Stramenopiles</taxon>
        <taxon>Oomycota</taxon>
        <taxon>Saprolegniomycetes</taxon>
        <taxon>Saprolegniales</taxon>
        <taxon>Achlyaceae</taxon>
        <taxon>Thraustotheca</taxon>
    </lineage>
</organism>
<dbReference type="PANTHER" id="PTHR24171:SF8">
    <property type="entry name" value="BRCA1-ASSOCIATED RING DOMAIN PROTEIN 1"/>
    <property type="match status" value="1"/>
</dbReference>
<dbReference type="Proteomes" id="UP000243217">
    <property type="component" value="Unassembled WGS sequence"/>
</dbReference>
<evidence type="ECO:0000313" key="4">
    <source>
        <dbReference type="EMBL" id="OQR85821.1"/>
    </source>
</evidence>
<keyword evidence="5" id="KW-1185">Reference proteome</keyword>
<sequence>MIACKLGYDKIAKLYIQNGANVNTIGRNGNTSLHEVAGSNHINLIKMLLKANADPNVTNKNGKTALDIAISKEYCNIINVLQPKEE</sequence>
<accession>A0A1V9YJC0</accession>
<evidence type="ECO:0000313" key="5">
    <source>
        <dbReference type="Proteomes" id="UP000243217"/>
    </source>
</evidence>
<dbReference type="SUPFAM" id="SSF48403">
    <property type="entry name" value="Ankyrin repeat"/>
    <property type="match status" value="1"/>
</dbReference>
<evidence type="ECO:0000256" key="1">
    <source>
        <dbReference type="ARBA" id="ARBA00022737"/>
    </source>
</evidence>
<name>A0A1V9YJC0_9STRA</name>
<evidence type="ECO:0000256" key="2">
    <source>
        <dbReference type="ARBA" id="ARBA00023043"/>
    </source>
</evidence>
<evidence type="ECO:0000256" key="3">
    <source>
        <dbReference type="PROSITE-ProRule" id="PRU00023"/>
    </source>
</evidence>
<keyword evidence="2 3" id="KW-0040">ANK repeat</keyword>
<dbReference type="AlphaFoldDB" id="A0A1V9YJC0"/>
<dbReference type="InterPro" id="IPR002110">
    <property type="entry name" value="Ankyrin_rpt"/>
</dbReference>
<protein>
    <submittedName>
        <fullName evidence="4">Uncharacterized protein</fullName>
    </submittedName>
</protein>